<reference evidence="3" key="1">
    <citation type="submission" date="2015-07" db="EMBL/GenBank/DDBJ databases">
        <title>Draft genome sequence of Acetobacterium bakii DSM 8293, a potential psychrophilic chemical producer through syngas fermentation.</title>
        <authorList>
            <person name="Song Y."/>
            <person name="Hwang S."/>
            <person name="Cho B.-K."/>
        </authorList>
    </citation>
    <scope>NUCLEOTIDE SEQUENCE [LARGE SCALE GENOMIC DNA]</scope>
    <source>
        <strain evidence="3">DSM 8239</strain>
    </source>
</reference>
<feature type="compositionally biased region" description="Low complexity" evidence="1">
    <location>
        <begin position="101"/>
        <end position="112"/>
    </location>
</feature>
<evidence type="ECO:0000313" key="3">
    <source>
        <dbReference type="Proteomes" id="UP000036873"/>
    </source>
</evidence>
<feature type="compositionally biased region" description="Polar residues" evidence="1">
    <location>
        <begin position="158"/>
        <end position="168"/>
    </location>
</feature>
<protein>
    <submittedName>
        <fullName evidence="2">Uncharacterized protein</fullName>
    </submittedName>
</protein>
<feature type="region of interest" description="Disordered" evidence="1">
    <location>
        <begin position="26"/>
        <end position="48"/>
    </location>
</feature>
<evidence type="ECO:0000313" key="2">
    <source>
        <dbReference type="EMBL" id="KNZ40937.1"/>
    </source>
</evidence>
<dbReference type="EMBL" id="LGYO01000040">
    <property type="protein sequence ID" value="KNZ40937.1"/>
    <property type="molecule type" value="Genomic_DNA"/>
</dbReference>
<feature type="region of interest" description="Disordered" evidence="1">
    <location>
        <begin position="66"/>
        <end position="168"/>
    </location>
</feature>
<dbReference type="STRING" id="52689.AKG39_14605"/>
<organism evidence="2 3">
    <name type="scientific">Acetobacterium bakii</name>
    <dbReference type="NCBI Taxonomy" id="52689"/>
    <lineage>
        <taxon>Bacteria</taxon>
        <taxon>Bacillati</taxon>
        <taxon>Bacillota</taxon>
        <taxon>Clostridia</taxon>
        <taxon>Eubacteriales</taxon>
        <taxon>Eubacteriaceae</taxon>
        <taxon>Acetobacterium</taxon>
    </lineage>
</organism>
<name>A0A0L6TXZ2_9FIRM</name>
<accession>A0A0L6TXZ2</accession>
<keyword evidence="3" id="KW-1185">Reference proteome</keyword>
<feature type="compositionally biased region" description="Polar residues" evidence="1">
    <location>
        <begin position="27"/>
        <end position="44"/>
    </location>
</feature>
<comment type="caution">
    <text evidence="2">The sequence shown here is derived from an EMBL/GenBank/DDBJ whole genome shotgun (WGS) entry which is preliminary data.</text>
</comment>
<dbReference type="Proteomes" id="UP000036873">
    <property type="component" value="Unassembled WGS sequence"/>
</dbReference>
<dbReference type="RefSeq" id="WP_050741143.1">
    <property type="nucleotide sequence ID" value="NZ_LGYO01000040.1"/>
</dbReference>
<feature type="compositionally biased region" description="Polar residues" evidence="1">
    <location>
        <begin position="66"/>
        <end position="81"/>
    </location>
</feature>
<gene>
    <name evidence="2" type="ORF">AKG39_14605</name>
</gene>
<sequence length="168" mass="18079">MELMSLNAVKLQGSTPTLAKKVEDITVKSTPKDTTSQNSVNEANSHNKYDTLELSDDYLEFKTKSENTAVKSDTNLANSTIPKELSGKPSQEGTGSAVMAETTQAAPPQTTSETEEEAVDDLSSYSAAELKTLVQEGKITTAEYNSEIESREDDTDTTTKQASTANSK</sequence>
<evidence type="ECO:0000256" key="1">
    <source>
        <dbReference type="SAM" id="MobiDB-lite"/>
    </source>
</evidence>
<dbReference type="OrthoDB" id="1778494at2"/>
<proteinExistence type="predicted"/>
<dbReference type="AlphaFoldDB" id="A0A0L6TXZ2"/>